<name>A0A6C0DF24_9ZZZZ</name>
<feature type="compositionally biased region" description="Basic residues" evidence="1">
    <location>
        <begin position="85"/>
        <end position="109"/>
    </location>
</feature>
<evidence type="ECO:0000256" key="1">
    <source>
        <dbReference type="SAM" id="MobiDB-lite"/>
    </source>
</evidence>
<feature type="compositionally biased region" description="Low complexity" evidence="1">
    <location>
        <begin position="50"/>
        <end position="74"/>
    </location>
</feature>
<evidence type="ECO:0000313" key="2">
    <source>
        <dbReference type="EMBL" id="QHT14175.1"/>
    </source>
</evidence>
<dbReference type="EMBL" id="MN739580">
    <property type="protein sequence ID" value="QHT14175.1"/>
    <property type="molecule type" value="Genomic_DNA"/>
</dbReference>
<feature type="region of interest" description="Disordered" evidence="1">
    <location>
        <begin position="50"/>
        <end position="109"/>
    </location>
</feature>
<dbReference type="AlphaFoldDB" id="A0A6C0DF24"/>
<proteinExistence type="predicted"/>
<sequence length="109" mass="11768">MVQKGGQTPPANSEGGIFGAFTKAFTAAADVFNPQQTTTRPINTNILMNTTTLSSPRPSAAALLNSAPPAKNPLSSLKPAEGGGKRKKTMRKDKRKNKRNALKKRTYRR</sequence>
<accession>A0A6C0DF24</accession>
<protein>
    <submittedName>
        <fullName evidence="2">Uncharacterized protein</fullName>
    </submittedName>
</protein>
<organism evidence="2">
    <name type="scientific">viral metagenome</name>
    <dbReference type="NCBI Taxonomy" id="1070528"/>
    <lineage>
        <taxon>unclassified sequences</taxon>
        <taxon>metagenomes</taxon>
        <taxon>organismal metagenomes</taxon>
    </lineage>
</organism>
<reference evidence="2" key="1">
    <citation type="journal article" date="2020" name="Nature">
        <title>Giant virus diversity and host interactions through global metagenomics.</title>
        <authorList>
            <person name="Schulz F."/>
            <person name="Roux S."/>
            <person name="Paez-Espino D."/>
            <person name="Jungbluth S."/>
            <person name="Walsh D.A."/>
            <person name="Denef V.J."/>
            <person name="McMahon K.D."/>
            <person name="Konstantinidis K.T."/>
            <person name="Eloe-Fadrosh E.A."/>
            <person name="Kyrpides N.C."/>
            <person name="Woyke T."/>
        </authorList>
    </citation>
    <scope>NUCLEOTIDE SEQUENCE</scope>
    <source>
        <strain evidence="2">GVMAG-M-3300023174-137</strain>
    </source>
</reference>